<comment type="caution">
    <text evidence="7">The sequence shown here is derived from an EMBL/GenBank/DDBJ whole genome shotgun (WGS) entry which is preliminary data.</text>
</comment>
<evidence type="ECO:0000313" key="7">
    <source>
        <dbReference type="EMBL" id="KAF7195244.1"/>
    </source>
</evidence>
<dbReference type="PRINTS" id="PR00463">
    <property type="entry name" value="EP450I"/>
</dbReference>
<keyword evidence="6" id="KW-0472">Membrane</keyword>
<keyword evidence="2 5" id="KW-0479">Metal-binding</keyword>
<reference evidence="7" key="1">
    <citation type="submission" date="2020-04" db="EMBL/GenBank/DDBJ databases">
        <title>Draft genome resource of the tomato pathogen Pseudocercospora fuligena.</title>
        <authorList>
            <person name="Zaccaron A."/>
        </authorList>
    </citation>
    <scope>NUCLEOTIDE SEQUENCE</scope>
    <source>
        <strain evidence="7">PF001</strain>
    </source>
</reference>
<sequence length="547" mass="60885">MADISPWSIPGSSLHFSVLAAFLLIATGCIYLKYFYTDFASIDGIPEPRGASLFYGHLPLLGKDHATTAEHWARENSWPVLQVRLGCKRVVLLNGFQAARDWLVTNQASTIDRPLFYTFHKVVSKTSAATIGTNPWNERTRKQRLVVGSLTTAPAIKRLAGLIDLETSQMVHSISQQSKNGTNEVCCHLDQKRLALNIILMFCYGKRFESIHDPLLNQILSDAATISTFRSTNVNSQDYVPHLRYLPSFLKDRKRMALANEVRARRDKWLADLLQEVKDQSAAGKSSDCVAAWLLTDDAGRLTSDDVKTILGGLVSGGFDTIATTAIAGIMYLASQDGQAVQQKAYDDILQSYGSAQEAFREAVNNEASQYIVAFAREVLRFYPPLHLLPPRQTIKEFTDSNGVRVPKGVMILPNCQAINRDPATYGPGAHIFRPERWLDKDLPSAVPPPYQFAFGAGSRMCTAVNFSNRILYAIFLRLIVSFKIRHGKDGSPCTDYVEYNRDTTAATACAKDFNAVFEVRDQKAFEDCMRTSAESTKNVTNGIMRK</sequence>
<dbReference type="OrthoDB" id="1055148at2759"/>
<dbReference type="Gene3D" id="1.10.630.10">
    <property type="entry name" value="Cytochrome P450"/>
    <property type="match status" value="1"/>
</dbReference>
<dbReference type="AlphaFoldDB" id="A0A8H6RQB6"/>
<keyword evidence="6" id="KW-0812">Transmembrane</keyword>
<keyword evidence="3" id="KW-0560">Oxidoreductase</keyword>
<feature type="binding site" description="axial binding residue" evidence="5">
    <location>
        <position position="462"/>
    </location>
    <ligand>
        <name>heme</name>
        <dbReference type="ChEBI" id="CHEBI:30413"/>
    </ligand>
    <ligandPart>
        <name>Fe</name>
        <dbReference type="ChEBI" id="CHEBI:18248"/>
    </ligandPart>
</feature>
<dbReference type="PANTHER" id="PTHR46300:SF9">
    <property type="entry name" value="P450, PUTATIVE-RELATED"/>
    <property type="match status" value="1"/>
</dbReference>
<dbReference type="GO" id="GO:0016705">
    <property type="term" value="F:oxidoreductase activity, acting on paired donors, with incorporation or reduction of molecular oxygen"/>
    <property type="evidence" value="ECO:0007669"/>
    <property type="project" value="InterPro"/>
</dbReference>
<organism evidence="7 8">
    <name type="scientific">Pseudocercospora fuligena</name>
    <dbReference type="NCBI Taxonomy" id="685502"/>
    <lineage>
        <taxon>Eukaryota</taxon>
        <taxon>Fungi</taxon>
        <taxon>Dikarya</taxon>
        <taxon>Ascomycota</taxon>
        <taxon>Pezizomycotina</taxon>
        <taxon>Dothideomycetes</taxon>
        <taxon>Dothideomycetidae</taxon>
        <taxon>Mycosphaerellales</taxon>
        <taxon>Mycosphaerellaceae</taxon>
        <taxon>Pseudocercospora</taxon>
    </lineage>
</organism>
<dbReference type="GO" id="GO:0004497">
    <property type="term" value="F:monooxygenase activity"/>
    <property type="evidence" value="ECO:0007669"/>
    <property type="project" value="InterPro"/>
</dbReference>
<keyword evidence="6" id="KW-1133">Transmembrane helix</keyword>
<dbReference type="EMBL" id="JABCIY010000041">
    <property type="protein sequence ID" value="KAF7195244.1"/>
    <property type="molecule type" value="Genomic_DNA"/>
</dbReference>
<name>A0A8H6RQB6_9PEZI</name>
<evidence type="ECO:0000256" key="4">
    <source>
        <dbReference type="ARBA" id="ARBA00023004"/>
    </source>
</evidence>
<comment type="cofactor">
    <cofactor evidence="5">
        <name>heme</name>
        <dbReference type="ChEBI" id="CHEBI:30413"/>
    </cofactor>
</comment>
<evidence type="ECO:0000256" key="2">
    <source>
        <dbReference type="ARBA" id="ARBA00022723"/>
    </source>
</evidence>
<evidence type="ECO:0000256" key="1">
    <source>
        <dbReference type="ARBA" id="ARBA00010617"/>
    </source>
</evidence>
<accession>A0A8H6RQB6</accession>
<dbReference type="InterPro" id="IPR036396">
    <property type="entry name" value="Cyt_P450_sf"/>
</dbReference>
<evidence type="ECO:0000256" key="5">
    <source>
        <dbReference type="PIRSR" id="PIRSR602401-1"/>
    </source>
</evidence>
<keyword evidence="8" id="KW-1185">Reference proteome</keyword>
<dbReference type="SUPFAM" id="SSF48264">
    <property type="entry name" value="Cytochrome P450"/>
    <property type="match status" value="1"/>
</dbReference>
<keyword evidence="4 5" id="KW-0408">Iron</keyword>
<gene>
    <name evidence="7" type="ORF">HII31_03450</name>
</gene>
<dbReference type="Pfam" id="PF00067">
    <property type="entry name" value="p450"/>
    <property type="match status" value="1"/>
</dbReference>
<dbReference type="GO" id="GO:0020037">
    <property type="term" value="F:heme binding"/>
    <property type="evidence" value="ECO:0007669"/>
    <property type="project" value="InterPro"/>
</dbReference>
<evidence type="ECO:0000256" key="6">
    <source>
        <dbReference type="SAM" id="Phobius"/>
    </source>
</evidence>
<dbReference type="InterPro" id="IPR001128">
    <property type="entry name" value="Cyt_P450"/>
</dbReference>
<dbReference type="PANTHER" id="PTHR46300">
    <property type="entry name" value="P450, PUTATIVE (EUROFUNG)-RELATED-RELATED"/>
    <property type="match status" value="1"/>
</dbReference>
<dbReference type="GO" id="GO:0005506">
    <property type="term" value="F:iron ion binding"/>
    <property type="evidence" value="ECO:0007669"/>
    <property type="project" value="InterPro"/>
</dbReference>
<comment type="similarity">
    <text evidence="1">Belongs to the cytochrome P450 family.</text>
</comment>
<protein>
    <submittedName>
        <fullName evidence="7">Phenylacetate 2-hydroxylase</fullName>
    </submittedName>
</protein>
<dbReference type="InterPro" id="IPR050364">
    <property type="entry name" value="Cytochrome_P450_fung"/>
</dbReference>
<dbReference type="Proteomes" id="UP000660729">
    <property type="component" value="Unassembled WGS sequence"/>
</dbReference>
<keyword evidence="5" id="KW-0349">Heme</keyword>
<dbReference type="InterPro" id="IPR002401">
    <property type="entry name" value="Cyt_P450_E_grp-I"/>
</dbReference>
<evidence type="ECO:0000256" key="3">
    <source>
        <dbReference type="ARBA" id="ARBA00023002"/>
    </source>
</evidence>
<proteinExistence type="inferred from homology"/>
<feature type="transmembrane region" description="Helical" evidence="6">
    <location>
        <begin position="12"/>
        <end position="32"/>
    </location>
</feature>
<evidence type="ECO:0000313" key="8">
    <source>
        <dbReference type="Proteomes" id="UP000660729"/>
    </source>
</evidence>
<dbReference type="PRINTS" id="PR00385">
    <property type="entry name" value="P450"/>
</dbReference>